<dbReference type="InterPro" id="IPR008979">
    <property type="entry name" value="Galactose-bd-like_sf"/>
</dbReference>
<organism evidence="1 2">
    <name type="scientific">Ustilago trichophora</name>
    <dbReference type="NCBI Taxonomy" id="86804"/>
    <lineage>
        <taxon>Eukaryota</taxon>
        <taxon>Fungi</taxon>
        <taxon>Dikarya</taxon>
        <taxon>Basidiomycota</taxon>
        <taxon>Ustilaginomycotina</taxon>
        <taxon>Ustilaginomycetes</taxon>
        <taxon>Ustilaginales</taxon>
        <taxon>Ustilaginaceae</taxon>
        <taxon>Ustilago</taxon>
    </lineage>
</organism>
<evidence type="ECO:0000313" key="2">
    <source>
        <dbReference type="Proteomes" id="UP000324022"/>
    </source>
</evidence>
<dbReference type="OrthoDB" id="10052260at2759"/>
<dbReference type="Gene3D" id="2.60.120.260">
    <property type="entry name" value="Galactose-binding domain-like"/>
    <property type="match status" value="1"/>
</dbReference>
<gene>
    <name evidence="1" type="ORF">UTRI_02331</name>
</gene>
<dbReference type="AlphaFoldDB" id="A0A5C3E8V1"/>
<keyword evidence="1" id="KW-0675">Receptor</keyword>
<name>A0A5C3E8V1_9BASI</name>
<protein>
    <submittedName>
        <fullName evidence="1">Related to TR4 orphan receptor associated protein TRA16</fullName>
    </submittedName>
</protein>
<proteinExistence type="predicted"/>
<keyword evidence="2" id="KW-1185">Reference proteome</keyword>
<sequence>MSVAPTLTPPSAPEGRSLTNLLAGDVKVKVSSGPSKSAKNILDDSTETCWTSDNLPPNSDPSTARYNITFKLAQPIAVRDLHSLSLTFAGGFSPMSFNISSSEEDGKTWSPLGGDLFPSDTNAKQYFDVSRMVQAEEEAKMVKWLRLELQGSTDDYGRMTIYQAEIFVSSA</sequence>
<accession>A0A5C3E8V1</accession>
<dbReference type="SUPFAM" id="SSF49785">
    <property type="entry name" value="Galactose-binding domain-like"/>
    <property type="match status" value="1"/>
</dbReference>
<dbReference type="Proteomes" id="UP000324022">
    <property type="component" value="Unassembled WGS sequence"/>
</dbReference>
<evidence type="ECO:0000313" key="1">
    <source>
        <dbReference type="EMBL" id="SPO26057.1"/>
    </source>
</evidence>
<reference evidence="1 2" key="1">
    <citation type="submission" date="2018-03" db="EMBL/GenBank/DDBJ databases">
        <authorList>
            <person name="Guldener U."/>
        </authorList>
    </citation>
    <scope>NUCLEOTIDE SEQUENCE [LARGE SCALE GENOMIC DNA]</scope>
    <source>
        <strain evidence="1 2">NBRC100155</strain>
    </source>
</reference>
<dbReference type="EMBL" id="OOIN01000013">
    <property type="protein sequence ID" value="SPO26057.1"/>
    <property type="molecule type" value="Genomic_DNA"/>
</dbReference>